<sequence length="305" mass="34005">MSTGTDGQAIYLQQPNAFTRFLGSQSLVTAAGPLPSDVNVRVPFGRDFFAYPDTDTSLVLCRNREPLNSRFYFNLRRFDPAALRFDTKFFSLSKCMAINQNNFLLAPYVNKRPDRAFTFVLAAVQPGALGSGPVMAYMGPVVIPRPAFSGAYLRYLVAIDNYFLASFGDGGIYKIKQDGSFRQVYGAATVDAIYKWNNTLYGPIEYGEIITSTDAGETWQKSSGTPQQFTLASYYPVKDSLVCVYSNSLYSLRWNGPRYSLRPLKNDGLERATITGVEYLRDTVYVATTSGLFARPVKAFFEAKQ</sequence>
<accession>A0ABP7UCX6</accession>
<gene>
    <name evidence="1" type="ORF">GCM10022409_28210</name>
</gene>
<proteinExistence type="predicted"/>
<evidence type="ECO:0000313" key="2">
    <source>
        <dbReference type="Proteomes" id="UP001501469"/>
    </source>
</evidence>
<evidence type="ECO:0008006" key="3">
    <source>
        <dbReference type="Google" id="ProtNLM"/>
    </source>
</evidence>
<comment type="caution">
    <text evidence="1">The sequence shown here is derived from an EMBL/GenBank/DDBJ whole genome shotgun (WGS) entry which is preliminary data.</text>
</comment>
<protein>
    <recommendedName>
        <fullName evidence="3">Photosynthesis system II assembly factor Ycf48/Hcf136-like domain-containing protein</fullName>
    </recommendedName>
</protein>
<reference evidence="2" key="1">
    <citation type="journal article" date="2019" name="Int. J. Syst. Evol. Microbiol.">
        <title>The Global Catalogue of Microorganisms (GCM) 10K type strain sequencing project: providing services to taxonomists for standard genome sequencing and annotation.</title>
        <authorList>
            <consortium name="The Broad Institute Genomics Platform"/>
            <consortium name="The Broad Institute Genome Sequencing Center for Infectious Disease"/>
            <person name="Wu L."/>
            <person name="Ma J."/>
        </authorList>
    </citation>
    <scope>NUCLEOTIDE SEQUENCE [LARGE SCALE GENOMIC DNA]</scope>
    <source>
        <strain evidence="2">JCM 17225</strain>
    </source>
</reference>
<organism evidence="1 2">
    <name type="scientific">Hymenobacter glaciei</name>
    <dbReference type="NCBI Taxonomy" id="877209"/>
    <lineage>
        <taxon>Bacteria</taxon>
        <taxon>Pseudomonadati</taxon>
        <taxon>Bacteroidota</taxon>
        <taxon>Cytophagia</taxon>
        <taxon>Cytophagales</taxon>
        <taxon>Hymenobacteraceae</taxon>
        <taxon>Hymenobacter</taxon>
    </lineage>
</organism>
<name>A0ABP7UCX6_9BACT</name>
<evidence type="ECO:0000313" key="1">
    <source>
        <dbReference type="EMBL" id="GAA4040625.1"/>
    </source>
</evidence>
<dbReference type="Proteomes" id="UP001501469">
    <property type="component" value="Unassembled WGS sequence"/>
</dbReference>
<keyword evidence="2" id="KW-1185">Reference proteome</keyword>
<dbReference type="SUPFAM" id="SSF110296">
    <property type="entry name" value="Oligoxyloglucan reducing end-specific cellobiohydrolase"/>
    <property type="match status" value="1"/>
</dbReference>
<dbReference type="EMBL" id="BAABDK010000022">
    <property type="protein sequence ID" value="GAA4040625.1"/>
    <property type="molecule type" value="Genomic_DNA"/>
</dbReference>